<dbReference type="InterPro" id="IPR004107">
    <property type="entry name" value="Integrase_SAM-like_N"/>
</dbReference>
<organism evidence="6 7">
    <name type="scientific">Polynucleobacter meluiroseus</name>
    <dbReference type="NCBI Taxonomy" id="1938814"/>
    <lineage>
        <taxon>Bacteria</taxon>
        <taxon>Pseudomonadati</taxon>
        <taxon>Pseudomonadota</taxon>
        <taxon>Betaproteobacteria</taxon>
        <taxon>Burkholderiales</taxon>
        <taxon>Burkholderiaceae</taxon>
        <taxon>Polynucleobacter</taxon>
    </lineage>
</organism>
<dbReference type="PANTHER" id="PTHR30349">
    <property type="entry name" value="PHAGE INTEGRASE-RELATED"/>
    <property type="match status" value="1"/>
</dbReference>
<dbReference type="Gene3D" id="1.10.150.130">
    <property type="match status" value="1"/>
</dbReference>
<dbReference type="Proteomes" id="UP000218069">
    <property type="component" value="Unassembled WGS sequence"/>
</dbReference>
<reference evidence="7" key="1">
    <citation type="submission" date="2017-08" db="EMBL/GenBank/DDBJ databases">
        <authorList>
            <person name="Varghese N."/>
            <person name="Submissions S."/>
        </authorList>
    </citation>
    <scope>NUCLEOTIDE SEQUENCE [LARGE SCALE GENOMIC DNA]</scope>
    <source>
        <strain evidence="7">AP-Melu-1000-B4</strain>
    </source>
</reference>
<evidence type="ECO:0000313" key="7">
    <source>
        <dbReference type="Proteomes" id="UP000218069"/>
    </source>
</evidence>
<dbReference type="OrthoDB" id="102994at2"/>
<gene>
    <name evidence="6" type="ORF">SAMN06295945_1103</name>
</gene>
<evidence type="ECO:0000313" key="6">
    <source>
        <dbReference type="EMBL" id="SNX28756.1"/>
    </source>
</evidence>
<dbReference type="PANTHER" id="PTHR30349:SF41">
    <property type="entry name" value="INTEGRASE_RECOMBINASE PROTEIN MJ0367-RELATED"/>
    <property type="match status" value="1"/>
</dbReference>
<evidence type="ECO:0000256" key="2">
    <source>
        <dbReference type="ARBA" id="ARBA00022908"/>
    </source>
</evidence>
<dbReference type="InterPro" id="IPR002104">
    <property type="entry name" value="Integrase_catalytic"/>
</dbReference>
<dbReference type="InterPro" id="IPR013762">
    <property type="entry name" value="Integrase-like_cat_sf"/>
</dbReference>
<keyword evidence="4" id="KW-0233">DNA recombination</keyword>
<dbReference type="AlphaFoldDB" id="A0A240E2P4"/>
<dbReference type="GO" id="GO:0015074">
    <property type="term" value="P:DNA integration"/>
    <property type="evidence" value="ECO:0007669"/>
    <property type="project" value="UniProtKB-KW"/>
</dbReference>
<dbReference type="EMBL" id="OANS01000003">
    <property type="protein sequence ID" value="SNX28756.1"/>
    <property type="molecule type" value="Genomic_DNA"/>
</dbReference>
<proteinExistence type="inferred from homology"/>
<dbReference type="InterPro" id="IPR050090">
    <property type="entry name" value="Tyrosine_recombinase_XerCD"/>
</dbReference>
<dbReference type="InterPro" id="IPR011010">
    <property type="entry name" value="DNA_brk_join_enz"/>
</dbReference>
<evidence type="ECO:0000259" key="5">
    <source>
        <dbReference type="PROSITE" id="PS51898"/>
    </source>
</evidence>
<keyword evidence="2" id="KW-0229">DNA integration</keyword>
<evidence type="ECO:0000256" key="1">
    <source>
        <dbReference type="ARBA" id="ARBA00008857"/>
    </source>
</evidence>
<evidence type="ECO:0000256" key="3">
    <source>
        <dbReference type="ARBA" id="ARBA00023125"/>
    </source>
</evidence>
<feature type="domain" description="Tyr recombinase" evidence="5">
    <location>
        <begin position="214"/>
        <end position="426"/>
    </location>
</feature>
<dbReference type="GO" id="GO:0006310">
    <property type="term" value="P:DNA recombination"/>
    <property type="evidence" value="ECO:0007669"/>
    <property type="project" value="UniProtKB-KW"/>
</dbReference>
<dbReference type="Gene3D" id="1.10.443.10">
    <property type="entry name" value="Intergrase catalytic core"/>
    <property type="match status" value="1"/>
</dbReference>
<keyword evidence="7" id="KW-1185">Reference proteome</keyword>
<protein>
    <submittedName>
        <fullName evidence="6">Phage integrase, N-terminal SAM-like domain</fullName>
    </submittedName>
</protein>
<sequence>MRTRRKQTQLLFPIPAKPIVNWEFVTKLSSKENTNIIYLRDGEVVLYKHARSNVWQVRFKLFDRQWHRHSTKHYNLQFAKQVACEMYDEARFKERIGVPVVSRRFDTVANRCLQDIDREIQAGIKAHTNKDYKRVINKYLIPFFGSYMVDNINEQVVSEYEQWRNNKMGITPKASTLMTHASAYSRVIKSAVQRGWVSANSPIAFLNRRGKASTPRAGFTREEVHKLLAYLPEFANGGHTELARDMRKLLRDYVEILIATGMRCGKESMNLQWKHVDWYDEAVTGKRYLRLYVNGKTGGRQLIVRNFGIAAFERLAIRQKDLIAKNLNEAIKRKTTIRVFRLSDGTQPKSLHTTFKWLLHFAHLTYDAKTKQQRTLYSLRHAYATLALMDDAIDIHTLARQMGTSVGMLEKHYSKLTATMAAEKLS</sequence>
<dbReference type="Pfam" id="PF14659">
    <property type="entry name" value="Phage_int_SAM_3"/>
    <property type="match status" value="1"/>
</dbReference>
<accession>A0A240E2P4</accession>
<dbReference type="RefSeq" id="WP_096673151.1">
    <property type="nucleotide sequence ID" value="NZ_OANS01000003.1"/>
</dbReference>
<dbReference type="GO" id="GO:0003677">
    <property type="term" value="F:DNA binding"/>
    <property type="evidence" value="ECO:0007669"/>
    <property type="project" value="UniProtKB-KW"/>
</dbReference>
<evidence type="ECO:0000256" key="4">
    <source>
        <dbReference type="ARBA" id="ARBA00023172"/>
    </source>
</evidence>
<comment type="similarity">
    <text evidence="1">Belongs to the 'phage' integrase family.</text>
</comment>
<dbReference type="SUPFAM" id="SSF56349">
    <property type="entry name" value="DNA breaking-rejoining enzymes"/>
    <property type="match status" value="1"/>
</dbReference>
<dbReference type="InterPro" id="IPR010998">
    <property type="entry name" value="Integrase_recombinase_N"/>
</dbReference>
<dbReference type="PROSITE" id="PS51898">
    <property type="entry name" value="TYR_RECOMBINASE"/>
    <property type="match status" value="1"/>
</dbReference>
<name>A0A240E2P4_9BURK</name>
<keyword evidence="3" id="KW-0238">DNA-binding</keyword>